<reference evidence="2" key="1">
    <citation type="submission" date="2018-05" db="EMBL/GenBank/DDBJ databases">
        <authorList>
            <person name="Lanie J.A."/>
            <person name="Ng W.-L."/>
            <person name="Kazmierczak K.M."/>
            <person name="Andrzejewski T.M."/>
            <person name="Davidsen T.M."/>
            <person name="Wayne K.J."/>
            <person name="Tettelin H."/>
            <person name="Glass J.I."/>
            <person name="Rusch D."/>
            <person name="Podicherti R."/>
            <person name="Tsui H.-C.T."/>
            <person name="Winkler M.E."/>
        </authorList>
    </citation>
    <scope>NUCLEOTIDE SEQUENCE</scope>
</reference>
<feature type="compositionally biased region" description="Polar residues" evidence="1">
    <location>
        <begin position="7"/>
        <end position="19"/>
    </location>
</feature>
<dbReference type="EMBL" id="UINC01004309">
    <property type="protein sequence ID" value="SVA13368.1"/>
    <property type="molecule type" value="Genomic_DNA"/>
</dbReference>
<dbReference type="AlphaFoldDB" id="A0A381TCR4"/>
<protein>
    <submittedName>
        <fullName evidence="2">Uncharacterized protein</fullName>
    </submittedName>
</protein>
<gene>
    <name evidence="2" type="ORF">METZ01_LOCUS66222</name>
</gene>
<feature type="compositionally biased region" description="Basic and acidic residues" evidence="1">
    <location>
        <begin position="45"/>
        <end position="57"/>
    </location>
</feature>
<feature type="region of interest" description="Disordered" evidence="1">
    <location>
        <begin position="1"/>
        <end position="57"/>
    </location>
</feature>
<feature type="non-terminal residue" evidence="2">
    <location>
        <position position="1"/>
    </location>
</feature>
<evidence type="ECO:0000313" key="2">
    <source>
        <dbReference type="EMBL" id="SVA13368.1"/>
    </source>
</evidence>
<name>A0A381TCR4_9ZZZZ</name>
<organism evidence="2">
    <name type="scientific">marine metagenome</name>
    <dbReference type="NCBI Taxonomy" id="408172"/>
    <lineage>
        <taxon>unclassified sequences</taxon>
        <taxon>metagenomes</taxon>
        <taxon>ecological metagenomes</taxon>
    </lineage>
</organism>
<sequence length="57" mass="6455">VRVPQIHSHTPNQRASHAPQTPKHAERSHGRRQLQPSEPLAGQGHNDRIDARKKSRP</sequence>
<accession>A0A381TCR4</accession>
<proteinExistence type="predicted"/>
<evidence type="ECO:0000256" key="1">
    <source>
        <dbReference type="SAM" id="MobiDB-lite"/>
    </source>
</evidence>